<dbReference type="OrthoDB" id="329419at2"/>
<sequence length="158" mass="17593">MEATWIVVANAGRARFFAGSGDIGDNGELEEINDMVNTAVRLRTTETETDRIGPTSATKSIHNTGGAAPNKSYKPPQTPTEHETELFARSINSFLLQGLHENRFGQLVLVASPQFLGVLRKPLDPQLTPLLKFDINKDYTHLNPRQLREQLQTREQAP</sequence>
<proteinExistence type="predicted"/>
<name>A0A2D2DGJ7_9BURK</name>
<reference evidence="2" key="1">
    <citation type="submission" date="2017-10" db="EMBL/GenBank/DDBJ databases">
        <title>Massilia psychrophilum sp. nov., a novel purple-pigmented bacterium isolated from Tianshan glacier, Xinjiang Municipality, China.</title>
        <authorList>
            <person name="Wang H."/>
        </authorList>
    </citation>
    <scope>NUCLEOTIDE SEQUENCE [LARGE SCALE GENOMIC DNA]</scope>
    <source>
        <strain evidence="2">B2</strain>
    </source>
</reference>
<dbReference type="EMBL" id="CP024608">
    <property type="protein sequence ID" value="ATQ74096.1"/>
    <property type="molecule type" value="Genomic_DNA"/>
</dbReference>
<dbReference type="KEGG" id="mass:CR152_05875"/>
<protein>
    <recommendedName>
        <fullName evidence="4">Host attachment protein</fullName>
    </recommendedName>
</protein>
<dbReference type="Pfam" id="PF10116">
    <property type="entry name" value="Host_attach"/>
    <property type="match status" value="1"/>
</dbReference>
<evidence type="ECO:0008006" key="4">
    <source>
        <dbReference type="Google" id="ProtNLM"/>
    </source>
</evidence>
<dbReference type="AlphaFoldDB" id="A0A2D2DGJ7"/>
<organism evidence="2 3">
    <name type="scientific">Massilia violaceinigra</name>
    <dbReference type="NCBI Taxonomy" id="2045208"/>
    <lineage>
        <taxon>Bacteria</taxon>
        <taxon>Pseudomonadati</taxon>
        <taxon>Pseudomonadota</taxon>
        <taxon>Betaproteobacteria</taxon>
        <taxon>Burkholderiales</taxon>
        <taxon>Oxalobacteraceae</taxon>
        <taxon>Telluria group</taxon>
        <taxon>Massilia</taxon>
    </lineage>
</organism>
<keyword evidence="3" id="KW-1185">Reference proteome</keyword>
<evidence type="ECO:0000313" key="3">
    <source>
        <dbReference type="Proteomes" id="UP000229897"/>
    </source>
</evidence>
<accession>A0A2D2DGJ7</accession>
<dbReference type="RefSeq" id="WP_099874085.1">
    <property type="nucleotide sequence ID" value="NZ_CP024608.1"/>
</dbReference>
<evidence type="ECO:0000256" key="1">
    <source>
        <dbReference type="SAM" id="MobiDB-lite"/>
    </source>
</evidence>
<dbReference type="Proteomes" id="UP000229897">
    <property type="component" value="Chromosome"/>
</dbReference>
<dbReference type="InterPro" id="IPR019291">
    <property type="entry name" value="Host_attachment_protein"/>
</dbReference>
<gene>
    <name evidence="2" type="ORF">CR152_05875</name>
</gene>
<evidence type="ECO:0000313" key="2">
    <source>
        <dbReference type="EMBL" id="ATQ74096.1"/>
    </source>
</evidence>
<feature type="region of interest" description="Disordered" evidence="1">
    <location>
        <begin position="47"/>
        <end position="82"/>
    </location>
</feature>